<evidence type="ECO:0000313" key="2">
    <source>
        <dbReference type="Proteomes" id="UP000632154"/>
    </source>
</evidence>
<sequence>MGRCERISVNGLSGNLDQFNLDFIADEIFGFQEVGTLLVACWKGERVLGAGWLDIGEQTPAAFSLGEYGSRATYSASIGTLPTPSY</sequence>
<protein>
    <submittedName>
        <fullName evidence="1">Uncharacterized protein</fullName>
    </submittedName>
</protein>
<evidence type="ECO:0000313" key="1">
    <source>
        <dbReference type="EMBL" id="GHG09442.1"/>
    </source>
</evidence>
<name>A0ABQ3KAU2_9DEIO</name>
<proteinExistence type="predicted"/>
<dbReference type="Proteomes" id="UP000632154">
    <property type="component" value="Unassembled WGS sequence"/>
</dbReference>
<dbReference type="EMBL" id="BNAL01000035">
    <property type="protein sequence ID" value="GHG09442.1"/>
    <property type="molecule type" value="Genomic_DNA"/>
</dbReference>
<comment type="caution">
    <text evidence="1">The sequence shown here is derived from an EMBL/GenBank/DDBJ whole genome shotgun (WGS) entry which is preliminary data.</text>
</comment>
<accession>A0ABQ3KAU2</accession>
<keyword evidence="2" id="KW-1185">Reference proteome</keyword>
<organism evidence="1 2">
    <name type="scientific">Deinococcus piscis</name>
    <dbReference type="NCBI Taxonomy" id="394230"/>
    <lineage>
        <taxon>Bacteria</taxon>
        <taxon>Thermotogati</taxon>
        <taxon>Deinococcota</taxon>
        <taxon>Deinococci</taxon>
        <taxon>Deinococcales</taxon>
        <taxon>Deinococcaceae</taxon>
        <taxon>Deinococcus</taxon>
    </lineage>
</organism>
<gene>
    <name evidence="1" type="ORF">GCM10017783_22500</name>
</gene>
<reference evidence="2" key="1">
    <citation type="journal article" date="2019" name="Int. J. Syst. Evol. Microbiol.">
        <title>The Global Catalogue of Microorganisms (GCM) 10K type strain sequencing project: providing services to taxonomists for standard genome sequencing and annotation.</title>
        <authorList>
            <consortium name="The Broad Institute Genomics Platform"/>
            <consortium name="The Broad Institute Genome Sequencing Center for Infectious Disease"/>
            <person name="Wu L."/>
            <person name="Ma J."/>
        </authorList>
    </citation>
    <scope>NUCLEOTIDE SEQUENCE [LARGE SCALE GENOMIC DNA]</scope>
    <source>
        <strain evidence="2">CGMCC 1.18439</strain>
    </source>
</reference>